<dbReference type="Proteomes" id="UP000011081">
    <property type="component" value="Unassembled WGS sequence"/>
</dbReference>
<sequence>MPTNTYFDSLCLYTVYFLSDNLVHVDLTSLCFLIPLYTTITNHQHILCHKIRKKKRPLMPLSDNQGFIPSSPKPDYTPKSLRTLSIKQLKSLPTDTPTHTIDNSTLSTICVAGWVRSTRQAQSGTIFVLDDGTAMINASFWPNGMFEEEQAGLIEPNNFLRVIGNVRVYDGDISVSVSFLTKIDDFNYVSYHFLNVLQQHLHCRRELKRETRKEKEKEGMIGTLQEDVLMCYRNNQDEKGLHVDLVVKMLQGKYKEQDVREMVNSLLDDCYLFSVDGMCYKTVD</sequence>
<dbReference type="STRING" id="948595.L2GRX5"/>
<dbReference type="InParanoid" id="L2GRX5"/>
<reference evidence="6" key="1">
    <citation type="submission" date="2011-03" db="EMBL/GenBank/DDBJ databases">
        <title>The genome sequence of Vavraia culicis strain floridensis.</title>
        <authorList>
            <consortium name="The Broad Institute Genome Sequencing Platform"/>
            <person name="Cuomo C."/>
            <person name="Becnel J."/>
            <person name="Sanscrainte N."/>
            <person name="Young S.K."/>
            <person name="Zeng Q."/>
            <person name="Gargeya S."/>
            <person name="Fitzgerald M."/>
            <person name="Haas B."/>
            <person name="Abouelleil A."/>
            <person name="Alvarado L."/>
            <person name="Arachchi H.M."/>
            <person name="Berlin A."/>
            <person name="Chapman S.B."/>
            <person name="Gearin G."/>
            <person name="Goldberg J."/>
            <person name="Griggs A."/>
            <person name="Gujja S."/>
            <person name="Hansen M."/>
            <person name="Heiman D."/>
            <person name="Howarth C."/>
            <person name="Larimer J."/>
            <person name="Lui A."/>
            <person name="MacDonald P.J.P."/>
            <person name="McCowen C."/>
            <person name="Montmayeur A."/>
            <person name="Murphy C."/>
            <person name="Neiman D."/>
            <person name="Pearson M."/>
            <person name="Priest M."/>
            <person name="Roberts A."/>
            <person name="Saif S."/>
            <person name="Shea T."/>
            <person name="Sisk P."/>
            <person name="Stolte C."/>
            <person name="Sykes S."/>
            <person name="Wortman J."/>
            <person name="Nusbaum C."/>
            <person name="Birren B."/>
        </authorList>
    </citation>
    <scope>NUCLEOTIDE SEQUENCE [LARGE SCALE GENOMIC DNA]</scope>
    <source>
        <strain evidence="6">floridensis</strain>
    </source>
</reference>
<dbReference type="AlphaFoldDB" id="L2GRX5"/>
<keyword evidence="6" id="KW-1185">Reference proteome</keyword>
<dbReference type="EMBL" id="GL877448">
    <property type="protein sequence ID" value="ELA46364.1"/>
    <property type="molecule type" value="Genomic_DNA"/>
</dbReference>
<dbReference type="Gene3D" id="1.10.10.10">
    <property type="entry name" value="Winged helix-like DNA-binding domain superfamily/Winged helix DNA-binding domain"/>
    <property type="match status" value="1"/>
</dbReference>
<dbReference type="InterPro" id="IPR004365">
    <property type="entry name" value="NA-bd_OB_tRNA"/>
</dbReference>
<evidence type="ECO:0000259" key="4">
    <source>
        <dbReference type="Pfam" id="PF01336"/>
    </source>
</evidence>
<dbReference type="OMA" id="MINASFW"/>
<dbReference type="GeneID" id="19879995"/>
<dbReference type="RefSeq" id="XP_008075142.1">
    <property type="nucleotide sequence ID" value="XM_008076951.1"/>
</dbReference>
<evidence type="ECO:0000256" key="1">
    <source>
        <dbReference type="ARBA" id="ARBA00004123"/>
    </source>
</evidence>
<dbReference type="InterPro" id="IPR040260">
    <property type="entry name" value="RFA2-like"/>
</dbReference>
<name>L2GRX5_VAVCU</name>
<dbReference type="Pfam" id="PF01336">
    <property type="entry name" value="tRNA_anti-codon"/>
    <property type="match status" value="1"/>
</dbReference>
<dbReference type="PANTHER" id="PTHR13989">
    <property type="entry name" value="REPLICATION PROTEIN A-RELATED"/>
    <property type="match status" value="1"/>
</dbReference>
<dbReference type="InterPro" id="IPR012340">
    <property type="entry name" value="NA-bd_OB-fold"/>
</dbReference>
<keyword evidence="3" id="KW-0539">Nucleus</keyword>
<dbReference type="HOGENOM" id="CLU_085472_0_0_1"/>
<evidence type="ECO:0000256" key="2">
    <source>
        <dbReference type="ARBA" id="ARBA00023125"/>
    </source>
</evidence>
<dbReference type="GO" id="GO:0005634">
    <property type="term" value="C:nucleus"/>
    <property type="evidence" value="ECO:0007669"/>
    <property type="project" value="UniProtKB-SubCell"/>
</dbReference>
<dbReference type="SUPFAM" id="SSF50249">
    <property type="entry name" value="Nucleic acid-binding proteins"/>
    <property type="match status" value="1"/>
</dbReference>
<dbReference type="PANTHER" id="PTHR13989:SF16">
    <property type="entry name" value="REPLICATION PROTEIN A2"/>
    <property type="match status" value="1"/>
</dbReference>
<dbReference type="InterPro" id="IPR036388">
    <property type="entry name" value="WH-like_DNA-bd_sf"/>
</dbReference>
<evidence type="ECO:0000313" key="6">
    <source>
        <dbReference type="Proteomes" id="UP000011081"/>
    </source>
</evidence>
<dbReference type="GO" id="GO:0003677">
    <property type="term" value="F:DNA binding"/>
    <property type="evidence" value="ECO:0007669"/>
    <property type="project" value="UniProtKB-KW"/>
</dbReference>
<dbReference type="Gene3D" id="2.40.50.140">
    <property type="entry name" value="Nucleic acid-binding proteins"/>
    <property type="match status" value="1"/>
</dbReference>
<evidence type="ECO:0000313" key="5">
    <source>
        <dbReference type="EMBL" id="ELA46364.1"/>
    </source>
</evidence>
<organism evidence="5 6">
    <name type="scientific">Vavraia culicis (isolate floridensis)</name>
    <name type="common">Microsporidian parasite</name>
    <dbReference type="NCBI Taxonomy" id="948595"/>
    <lineage>
        <taxon>Eukaryota</taxon>
        <taxon>Fungi</taxon>
        <taxon>Fungi incertae sedis</taxon>
        <taxon>Microsporidia</taxon>
        <taxon>Pleistophoridae</taxon>
        <taxon>Vavraia</taxon>
    </lineage>
</organism>
<comment type="subcellular location">
    <subcellularLocation>
        <location evidence="1">Nucleus</location>
    </subcellularLocation>
</comment>
<proteinExistence type="predicted"/>
<feature type="domain" description="OB" evidence="4">
    <location>
        <begin position="110"/>
        <end position="182"/>
    </location>
</feature>
<gene>
    <name evidence="5" type="ORF">VCUG_02128</name>
</gene>
<accession>L2GRX5</accession>
<protein>
    <recommendedName>
        <fullName evidence="4">OB domain-containing protein</fullName>
    </recommendedName>
</protein>
<dbReference type="OrthoDB" id="25571at2759"/>
<evidence type="ECO:0000256" key="3">
    <source>
        <dbReference type="ARBA" id="ARBA00023242"/>
    </source>
</evidence>
<keyword evidence="2" id="KW-0238">DNA-binding</keyword>
<dbReference type="VEuPathDB" id="MicrosporidiaDB:VCUG_02128"/>